<dbReference type="AlphaFoldDB" id="A0A380DKD0"/>
<evidence type="ECO:0000259" key="3">
    <source>
        <dbReference type="Pfam" id="PF00857"/>
    </source>
</evidence>
<dbReference type="InterPro" id="IPR036380">
    <property type="entry name" value="Isochorismatase-like_sf"/>
</dbReference>
<dbReference type="InterPro" id="IPR050272">
    <property type="entry name" value="Isochorismatase-like_hydrls"/>
</dbReference>
<dbReference type="Pfam" id="PF00857">
    <property type="entry name" value="Isochorismatase"/>
    <property type="match status" value="1"/>
</dbReference>
<dbReference type="EMBL" id="UHAP01000001">
    <property type="protein sequence ID" value="SUK28933.1"/>
    <property type="molecule type" value="Genomic_DNA"/>
</dbReference>
<gene>
    <name evidence="4" type="primary">entB</name>
    <name evidence="4" type="ORF">NCTC6133_00191</name>
</gene>
<proteinExistence type="inferred from homology"/>
<sequence length="211" mass="24107">MINFNKTALVLIDLQEGILKMDYAPYTAENVVQNANKLIEAFRKNNGFIVFVRVKFYDGKDALKPNSMVSLPPKEGGDYSRFHHLLDKRDGDFVIDKRQFSAFVGTDLDLQLRRRGIDTLVLGGVATHVGVDTTARDAYQLNYDQYFVTDMMSAQNETLHQFPIDNFIPYNGANSNHKRLTKYIELSIHLPPSIMLKGVSLFYKVLIRRVV</sequence>
<evidence type="ECO:0000256" key="2">
    <source>
        <dbReference type="ARBA" id="ARBA00022801"/>
    </source>
</evidence>
<keyword evidence="2 4" id="KW-0378">Hydrolase</keyword>
<dbReference type="CDD" id="cd00431">
    <property type="entry name" value="cysteine_hydrolases"/>
    <property type="match status" value="1"/>
</dbReference>
<dbReference type="EC" id="3.-.-.-" evidence="4"/>
<evidence type="ECO:0000313" key="4">
    <source>
        <dbReference type="EMBL" id="SUK28933.1"/>
    </source>
</evidence>
<dbReference type="GO" id="GO:0016787">
    <property type="term" value="F:hydrolase activity"/>
    <property type="evidence" value="ECO:0007669"/>
    <property type="project" value="UniProtKB-KW"/>
</dbReference>
<dbReference type="SUPFAM" id="SSF52499">
    <property type="entry name" value="Isochorismatase-like hydrolases"/>
    <property type="match status" value="1"/>
</dbReference>
<name>A0A380DKD0_STAAU</name>
<organism evidence="4 5">
    <name type="scientific">Staphylococcus aureus</name>
    <dbReference type="NCBI Taxonomy" id="1280"/>
    <lineage>
        <taxon>Bacteria</taxon>
        <taxon>Bacillati</taxon>
        <taxon>Bacillota</taxon>
        <taxon>Bacilli</taxon>
        <taxon>Bacillales</taxon>
        <taxon>Staphylococcaceae</taxon>
        <taxon>Staphylococcus</taxon>
    </lineage>
</organism>
<feature type="domain" description="Isochorismatase-like" evidence="3">
    <location>
        <begin position="7"/>
        <end position="170"/>
    </location>
</feature>
<evidence type="ECO:0000256" key="1">
    <source>
        <dbReference type="ARBA" id="ARBA00006336"/>
    </source>
</evidence>
<evidence type="ECO:0000313" key="5">
    <source>
        <dbReference type="Proteomes" id="UP000255091"/>
    </source>
</evidence>
<protein>
    <submittedName>
        <fullName evidence="4">Hydrolase</fullName>
        <ecNumber evidence="4">3.-.-.-</ecNumber>
    </submittedName>
</protein>
<dbReference type="InterPro" id="IPR000868">
    <property type="entry name" value="Isochorismatase-like_dom"/>
</dbReference>
<accession>A0A380DKD0</accession>
<comment type="similarity">
    <text evidence="1">Belongs to the isochorismatase family.</text>
</comment>
<dbReference type="PANTHER" id="PTHR43540:SF7">
    <property type="entry name" value="ISOCHORISMATASE FAMILY PROTEIN YECD"/>
    <property type="match status" value="1"/>
</dbReference>
<dbReference type="Gene3D" id="3.40.50.850">
    <property type="entry name" value="Isochorismatase-like"/>
    <property type="match status" value="1"/>
</dbReference>
<dbReference type="Proteomes" id="UP000255091">
    <property type="component" value="Unassembled WGS sequence"/>
</dbReference>
<dbReference type="PANTHER" id="PTHR43540">
    <property type="entry name" value="PEROXYUREIDOACRYLATE/UREIDOACRYLATE AMIDOHYDROLASE-RELATED"/>
    <property type="match status" value="1"/>
</dbReference>
<reference evidence="4 5" key="1">
    <citation type="submission" date="2018-06" db="EMBL/GenBank/DDBJ databases">
        <authorList>
            <consortium name="Pathogen Informatics"/>
            <person name="Doyle S."/>
        </authorList>
    </citation>
    <scope>NUCLEOTIDE SEQUENCE [LARGE SCALE GENOMIC DNA]</scope>
    <source>
        <strain evidence="4 5">NCTC6133</strain>
    </source>
</reference>